<keyword evidence="1" id="KW-0243">Dynein</keyword>
<evidence type="ECO:0000256" key="3">
    <source>
        <dbReference type="ARBA" id="ARBA00023175"/>
    </source>
</evidence>
<protein>
    <submittedName>
        <fullName evidence="6">Dynein heavy chain binding protein</fullName>
    </submittedName>
</protein>
<evidence type="ECO:0000313" key="7">
    <source>
        <dbReference type="Proteomes" id="UP001363151"/>
    </source>
</evidence>
<reference evidence="6 7" key="1">
    <citation type="submission" date="2024-03" db="EMBL/GenBank/DDBJ databases">
        <title>Aureococcus anophagefferens CCMP1851 and Kratosvirus quantuckense: Draft genome of a second virus-susceptible host strain in the model system.</title>
        <authorList>
            <person name="Chase E."/>
            <person name="Truchon A.R."/>
            <person name="Schepens W."/>
            <person name="Wilhelm S.W."/>
        </authorList>
    </citation>
    <scope>NUCLEOTIDE SEQUENCE [LARGE SCALE GENOMIC DNA]</scope>
    <source>
        <strain evidence="6 7">CCMP1851</strain>
    </source>
</reference>
<dbReference type="Proteomes" id="UP001363151">
    <property type="component" value="Unassembled WGS sequence"/>
</dbReference>
<name>A0ABR1GB43_AURAN</name>
<dbReference type="Pfam" id="PF10211">
    <property type="entry name" value="Ax_dynein_light"/>
    <property type="match status" value="1"/>
</dbReference>
<keyword evidence="7" id="KW-1185">Reference proteome</keyword>
<evidence type="ECO:0000256" key="1">
    <source>
        <dbReference type="ARBA" id="ARBA00023017"/>
    </source>
</evidence>
<gene>
    <name evidence="6" type="ORF">SO694_00001366</name>
</gene>
<accession>A0ABR1GB43</accession>
<dbReference type="InterPro" id="IPR019347">
    <property type="entry name" value="Axonemal_dynein_light_chain"/>
</dbReference>
<evidence type="ECO:0000313" key="6">
    <source>
        <dbReference type="EMBL" id="KAK7253299.1"/>
    </source>
</evidence>
<dbReference type="EMBL" id="JBBJCI010000035">
    <property type="protein sequence ID" value="KAK7253299.1"/>
    <property type="molecule type" value="Genomic_DNA"/>
</dbReference>
<dbReference type="PANTHER" id="PTHR13183">
    <property type="entry name" value="AXONEMAL INNER ARM DYNEIN LIGHT CHAIN 28"/>
    <property type="match status" value="1"/>
</dbReference>
<keyword evidence="2 5" id="KW-0175">Coiled coil</keyword>
<organism evidence="6 7">
    <name type="scientific">Aureococcus anophagefferens</name>
    <name type="common">Harmful bloom alga</name>
    <dbReference type="NCBI Taxonomy" id="44056"/>
    <lineage>
        <taxon>Eukaryota</taxon>
        <taxon>Sar</taxon>
        <taxon>Stramenopiles</taxon>
        <taxon>Ochrophyta</taxon>
        <taxon>Pelagophyceae</taxon>
        <taxon>Pelagomonadales</taxon>
        <taxon>Pelagomonadaceae</taxon>
        <taxon>Aureococcus</taxon>
    </lineage>
</organism>
<feature type="coiled-coil region" evidence="5">
    <location>
        <begin position="303"/>
        <end position="344"/>
    </location>
</feature>
<comment type="similarity">
    <text evidence="4">Belongs to the inner dynein arm light chain family.</text>
</comment>
<evidence type="ECO:0000256" key="4">
    <source>
        <dbReference type="ARBA" id="ARBA00038114"/>
    </source>
</evidence>
<keyword evidence="3" id="KW-0505">Motor protein</keyword>
<proteinExistence type="inferred from homology"/>
<evidence type="ECO:0000256" key="5">
    <source>
        <dbReference type="SAM" id="Coils"/>
    </source>
</evidence>
<sequence length="383" mass="42468">MGVVSDALTSGIGAASRSVARAGLDREINALTAKVKARKEALGMDLFAPLDAADYVQVSTMYAAARRDVEELERAIELKRHGDREAAAALLLDPPPGIQEAQVLSVEPVHVTATLVPHTPADALPAPPKKKSVTRRLSEALRAPKKKGMEPPVCAPPESLLKHDEPLFVGFDGNDEGGVKKGDASGSQLEEMVNSMLPPREWTQTSGTWMQYVSKKTATRMDVISLQEDLDKRLLDRQARDAGICPVREDLYSQCYDELIRQITLDGPERGLLLLRVRDEIRMTIDAYKVLYDSSVTFGIRKQLQAEQGMSELEGRIAELEAENKDLENQVLELRNGVEVIEKRENEHKAVEDKKRKDEIDFLKYQGQHLDAFLRQLGPVGGK</sequence>
<comment type="caution">
    <text evidence="6">The sequence shown here is derived from an EMBL/GenBank/DDBJ whole genome shotgun (WGS) entry which is preliminary data.</text>
</comment>
<dbReference type="PANTHER" id="PTHR13183:SF0">
    <property type="entry name" value="AXONEMAL DYNEIN LIGHT INTERMEDIATE POLYPEPTIDE 1"/>
    <property type="match status" value="1"/>
</dbReference>
<evidence type="ECO:0000256" key="2">
    <source>
        <dbReference type="ARBA" id="ARBA00023054"/>
    </source>
</evidence>